<dbReference type="SMART" id="SM00421">
    <property type="entry name" value="HTH_LUXR"/>
    <property type="match status" value="1"/>
</dbReference>
<keyword evidence="3" id="KW-1185">Reference proteome</keyword>
<dbReference type="OrthoDB" id="1727128at2"/>
<comment type="caution">
    <text evidence="2">The sequence shown here is derived from an EMBL/GenBank/DDBJ whole genome shotgun (WGS) entry which is preliminary data.</text>
</comment>
<gene>
    <name evidence="2" type="ORF">EZE20_02365</name>
</gene>
<dbReference type="InterPro" id="IPR016032">
    <property type="entry name" value="Sig_transdc_resp-reg_C-effctor"/>
</dbReference>
<proteinExistence type="predicted"/>
<dbReference type="AlphaFoldDB" id="A0A4R4KLF2"/>
<dbReference type="Pfam" id="PF00196">
    <property type="entry name" value="GerE"/>
    <property type="match status" value="1"/>
</dbReference>
<protein>
    <submittedName>
        <fullName evidence="2">LuxR family transcriptional regulator</fullName>
    </submittedName>
</protein>
<dbReference type="InterPro" id="IPR036388">
    <property type="entry name" value="WH-like_DNA-bd_sf"/>
</dbReference>
<dbReference type="GO" id="GO:0006355">
    <property type="term" value="P:regulation of DNA-templated transcription"/>
    <property type="evidence" value="ECO:0007669"/>
    <property type="project" value="InterPro"/>
</dbReference>
<sequence length="258" mass="29399">MILDDSISSILNYWETLNPRFSDQELEKAILPLKNFGQLSQLTEGYKAFLNTRSKSTLIAFGESDYLLGIPTYIFHNDPIRILVSKLSSSAQQDLHFLLNELGRHLHQKQLAPSAMQEITLGGVEIWSSHLVKKKLLIRLRSLMKDADHTPALALLSIWDVSHLMRPAACWGKFVVKQGADTQLLFSREGKSFEKNIFTTRESAIMQQFMKQKSNEYIARKFEISLHTVWQHQKNMIAKTGTINRTSLISLAQIADIA</sequence>
<evidence type="ECO:0000313" key="2">
    <source>
        <dbReference type="EMBL" id="TDB69197.1"/>
    </source>
</evidence>
<dbReference type="InterPro" id="IPR000792">
    <property type="entry name" value="Tscrpt_reg_LuxR_C"/>
</dbReference>
<dbReference type="PROSITE" id="PS50043">
    <property type="entry name" value="HTH_LUXR_2"/>
    <property type="match status" value="1"/>
</dbReference>
<organism evidence="2 3">
    <name type="scientific">Arundinibacter roseus</name>
    <dbReference type="NCBI Taxonomy" id="2070510"/>
    <lineage>
        <taxon>Bacteria</taxon>
        <taxon>Pseudomonadati</taxon>
        <taxon>Bacteroidota</taxon>
        <taxon>Cytophagia</taxon>
        <taxon>Cytophagales</taxon>
        <taxon>Spirosomataceae</taxon>
        <taxon>Arundinibacter</taxon>
    </lineage>
</organism>
<dbReference type="SUPFAM" id="SSF46894">
    <property type="entry name" value="C-terminal effector domain of the bipartite response regulators"/>
    <property type="match status" value="1"/>
</dbReference>
<dbReference type="Gene3D" id="1.10.10.10">
    <property type="entry name" value="Winged helix-like DNA-binding domain superfamily/Winged helix DNA-binding domain"/>
    <property type="match status" value="1"/>
</dbReference>
<accession>A0A4R4KLF2</accession>
<name>A0A4R4KLF2_9BACT</name>
<reference evidence="2 3" key="1">
    <citation type="submission" date="2019-02" db="EMBL/GenBank/DDBJ databases">
        <title>Arundinibacter roseus gen. nov., sp. nov., a new member of the family Cytophagaceae.</title>
        <authorList>
            <person name="Szuroczki S."/>
            <person name="Khayer B."/>
            <person name="Sproer C."/>
            <person name="Toumi M."/>
            <person name="Szabo A."/>
            <person name="Felfoldi T."/>
            <person name="Schumann P."/>
            <person name="Toth E."/>
        </authorList>
    </citation>
    <scope>NUCLEOTIDE SEQUENCE [LARGE SCALE GENOMIC DNA]</scope>
    <source>
        <strain evidence="2 3">DMA-k-7a</strain>
    </source>
</reference>
<dbReference type="GO" id="GO:0003677">
    <property type="term" value="F:DNA binding"/>
    <property type="evidence" value="ECO:0007669"/>
    <property type="project" value="InterPro"/>
</dbReference>
<dbReference type="Proteomes" id="UP000295706">
    <property type="component" value="Unassembled WGS sequence"/>
</dbReference>
<dbReference type="EMBL" id="SMJU01000001">
    <property type="protein sequence ID" value="TDB69197.1"/>
    <property type="molecule type" value="Genomic_DNA"/>
</dbReference>
<evidence type="ECO:0000259" key="1">
    <source>
        <dbReference type="PROSITE" id="PS50043"/>
    </source>
</evidence>
<evidence type="ECO:0000313" key="3">
    <source>
        <dbReference type="Proteomes" id="UP000295706"/>
    </source>
</evidence>
<dbReference type="RefSeq" id="WP_132114054.1">
    <property type="nucleotide sequence ID" value="NZ_SMJU01000001.1"/>
</dbReference>
<feature type="domain" description="HTH luxR-type" evidence="1">
    <location>
        <begin position="191"/>
        <end position="256"/>
    </location>
</feature>